<feature type="domain" description="DDE Tnp4" evidence="3">
    <location>
        <begin position="64"/>
        <end position="211"/>
    </location>
</feature>
<evidence type="ECO:0000256" key="1">
    <source>
        <dbReference type="ARBA" id="ARBA00001968"/>
    </source>
</evidence>
<dbReference type="Pfam" id="PF13359">
    <property type="entry name" value="DDE_Tnp_4"/>
    <property type="match status" value="1"/>
</dbReference>
<gene>
    <name evidence="4" type="ORF">GCM10010305_20380</name>
</gene>
<sequence length="216" mass="23653">MLVHPSGVDVSSSALRFLTQLRRHRRAIGSRWRRLSAGHQALLTLAPGLTDAVRTASAKAYLILDGTFLPIDRIAADRPFHSGKHKKHGMNVQVLADPFGRLLWASPALPGAVHDIRAAREHGIVDALAEADTPCWTDKAYRGAGGTVRTPCRGRWDTLSAGRQAANRSHARIRTLVEQAVATLKSWRLLRKLRCSTTRITSLAQAVLTLHPTSSE</sequence>
<accession>A0A918SXJ5</accession>
<dbReference type="GO" id="GO:0046872">
    <property type="term" value="F:metal ion binding"/>
    <property type="evidence" value="ECO:0007669"/>
    <property type="project" value="UniProtKB-KW"/>
</dbReference>
<dbReference type="RefSeq" id="WP_189976258.1">
    <property type="nucleotide sequence ID" value="NZ_BMUL01000004.1"/>
</dbReference>
<protein>
    <recommendedName>
        <fullName evidence="3">DDE Tnp4 domain-containing protein</fullName>
    </recommendedName>
</protein>
<comment type="cofactor">
    <cofactor evidence="1">
        <name>a divalent metal cation</name>
        <dbReference type="ChEBI" id="CHEBI:60240"/>
    </cofactor>
</comment>
<comment type="caution">
    <text evidence="4">The sequence shown here is derived from an EMBL/GenBank/DDBJ whole genome shotgun (WGS) entry which is preliminary data.</text>
</comment>
<reference evidence="4" key="1">
    <citation type="journal article" date="2014" name="Int. J. Syst. Evol. Microbiol.">
        <title>Complete genome sequence of Corynebacterium casei LMG S-19264T (=DSM 44701T), isolated from a smear-ripened cheese.</title>
        <authorList>
            <consortium name="US DOE Joint Genome Institute (JGI-PGF)"/>
            <person name="Walter F."/>
            <person name="Albersmeier A."/>
            <person name="Kalinowski J."/>
            <person name="Ruckert C."/>
        </authorList>
    </citation>
    <scope>NUCLEOTIDE SEQUENCE</scope>
    <source>
        <strain evidence="4">JCM 4518</strain>
    </source>
</reference>
<evidence type="ECO:0000256" key="2">
    <source>
        <dbReference type="ARBA" id="ARBA00022723"/>
    </source>
</evidence>
<evidence type="ECO:0000313" key="4">
    <source>
        <dbReference type="EMBL" id="GHA77378.1"/>
    </source>
</evidence>
<organism evidence="4 5">
    <name type="scientific">Streptomyces termitum</name>
    <dbReference type="NCBI Taxonomy" id="67368"/>
    <lineage>
        <taxon>Bacteria</taxon>
        <taxon>Bacillati</taxon>
        <taxon>Actinomycetota</taxon>
        <taxon>Actinomycetes</taxon>
        <taxon>Kitasatosporales</taxon>
        <taxon>Streptomycetaceae</taxon>
        <taxon>Streptomyces</taxon>
    </lineage>
</organism>
<evidence type="ECO:0000259" key="3">
    <source>
        <dbReference type="Pfam" id="PF13359"/>
    </source>
</evidence>
<keyword evidence="5" id="KW-1185">Reference proteome</keyword>
<proteinExistence type="predicted"/>
<reference evidence="4" key="2">
    <citation type="submission" date="2020-09" db="EMBL/GenBank/DDBJ databases">
        <authorList>
            <person name="Sun Q."/>
            <person name="Ohkuma M."/>
        </authorList>
    </citation>
    <scope>NUCLEOTIDE SEQUENCE</scope>
    <source>
        <strain evidence="4">JCM 4518</strain>
    </source>
</reference>
<dbReference type="EMBL" id="BMUL01000004">
    <property type="protein sequence ID" value="GHA77378.1"/>
    <property type="molecule type" value="Genomic_DNA"/>
</dbReference>
<evidence type="ECO:0000313" key="5">
    <source>
        <dbReference type="Proteomes" id="UP000644020"/>
    </source>
</evidence>
<dbReference type="InterPro" id="IPR027806">
    <property type="entry name" value="HARBI1_dom"/>
</dbReference>
<name>A0A918SXJ5_9ACTN</name>
<keyword evidence="2" id="KW-0479">Metal-binding</keyword>
<dbReference type="AlphaFoldDB" id="A0A918SXJ5"/>
<dbReference type="Proteomes" id="UP000644020">
    <property type="component" value="Unassembled WGS sequence"/>
</dbReference>